<gene>
    <name evidence="1" type="ORF">HPB52_016999</name>
</gene>
<reference evidence="1" key="1">
    <citation type="journal article" date="2020" name="Cell">
        <title>Large-Scale Comparative Analyses of Tick Genomes Elucidate Their Genetic Diversity and Vector Capacities.</title>
        <authorList>
            <consortium name="Tick Genome and Microbiome Consortium (TIGMIC)"/>
            <person name="Jia N."/>
            <person name="Wang J."/>
            <person name="Shi W."/>
            <person name="Du L."/>
            <person name="Sun Y."/>
            <person name="Zhan W."/>
            <person name="Jiang J.F."/>
            <person name="Wang Q."/>
            <person name="Zhang B."/>
            <person name="Ji P."/>
            <person name="Bell-Sakyi L."/>
            <person name="Cui X.M."/>
            <person name="Yuan T.T."/>
            <person name="Jiang B.G."/>
            <person name="Yang W.F."/>
            <person name="Lam T.T."/>
            <person name="Chang Q.C."/>
            <person name="Ding S.J."/>
            <person name="Wang X.J."/>
            <person name="Zhu J.G."/>
            <person name="Ruan X.D."/>
            <person name="Zhao L."/>
            <person name="Wei J.T."/>
            <person name="Ye R.Z."/>
            <person name="Que T.C."/>
            <person name="Du C.H."/>
            <person name="Zhou Y.H."/>
            <person name="Cheng J.X."/>
            <person name="Dai P.F."/>
            <person name="Guo W.B."/>
            <person name="Han X.H."/>
            <person name="Huang E.J."/>
            <person name="Li L.F."/>
            <person name="Wei W."/>
            <person name="Gao Y.C."/>
            <person name="Liu J.Z."/>
            <person name="Shao H.Z."/>
            <person name="Wang X."/>
            <person name="Wang C.C."/>
            <person name="Yang T.C."/>
            <person name="Huo Q.B."/>
            <person name="Li W."/>
            <person name="Chen H.Y."/>
            <person name="Chen S.E."/>
            <person name="Zhou L.G."/>
            <person name="Ni X.B."/>
            <person name="Tian J.H."/>
            <person name="Sheng Y."/>
            <person name="Liu T."/>
            <person name="Pan Y.S."/>
            <person name="Xia L.Y."/>
            <person name="Li J."/>
            <person name="Zhao F."/>
            <person name="Cao W.C."/>
        </authorList>
    </citation>
    <scope>NUCLEOTIDE SEQUENCE</scope>
    <source>
        <strain evidence="1">Rsan-2018</strain>
    </source>
</reference>
<dbReference type="AlphaFoldDB" id="A0A9D4PFX0"/>
<dbReference type="EMBL" id="JABSTV010001254">
    <property type="protein sequence ID" value="KAH7939752.1"/>
    <property type="molecule type" value="Genomic_DNA"/>
</dbReference>
<dbReference type="VEuPathDB" id="VectorBase:RSAN_035362"/>
<name>A0A9D4PFX0_RHISA</name>
<reference evidence="1" key="2">
    <citation type="submission" date="2021-09" db="EMBL/GenBank/DDBJ databases">
        <authorList>
            <person name="Jia N."/>
            <person name="Wang J."/>
            <person name="Shi W."/>
            <person name="Du L."/>
            <person name="Sun Y."/>
            <person name="Zhan W."/>
            <person name="Jiang J."/>
            <person name="Wang Q."/>
            <person name="Zhang B."/>
            <person name="Ji P."/>
            <person name="Sakyi L.B."/>
            <person name="Cui X."/>
            <person name="Yuan T."/>
            <person name="Jiang B."/>
            <person name="Yang W."/>
            <person name="Lam T.T.-Y."/>
            <person name="Chang Q."/>
            <person name="Ding S."/>
            <person name="Wang X."/>
            <person name="Zhu J."/>
            <person name="Ruan X."/>
            <person name="Zhao L."/>
            <person name="Wei J."/>
            <person name="Que T."/>
            <person name="Du C."/>
            <person name="Cheng J."/>
            <person name="Dai P."/>
            <person name="Han X."/>
            <person name="Huang E."/>
            <person name="Gao Y."/>
            <person name="Liu J."/>
            <person name="Shao H."/>
            <person name="Ye R."/>
            <person name="Li L."/>
            <person name="Wei W."/>
            <person name="Wang X."/>
            <person name="Wang C."/>
            <person name="Huo Q."/>
            <person name="Li W."/>
            <person name="Guo W."/>
            <person name="Chen H."/>
            <person name="Chen S."/>
            <person name="Zhou L."/>
            <person name="Zhou L."/>
            <person name="Ni X."/>
            <person name="Tian J."/>
            <person name="Zhou Y."/>
            <person name="Sheng Y."/>
            <person name="Liu T."/>
            <person name="Pan Y."/>
            <person name="Xia L."/>
            <person name="Li J."/>
            <person name="Zhao F."/>
            <person name="Cao W."/>
        </authorList>
    </citation>
    <scope>NUCLEOTIDE SEQUENCE</scope>
    <source>
        <strain evidence="1">Rsan-2018</strain>
        <tissue evidence="1">Larvae</tissue>
    </source>
</reference>
<evidence type="ECO:0000313" key="1">
    <source>
        <dbReference type="EMBL" id="KAH7939752.1"/>
    </source>
</evidence>
<dbReference type="Proteomes" id="UP000821837">
    <property type="component" value="Chromosome 8"/>
</dbReference>
<accession>A0A9D4PFX0</accession>
<comment type="caution">
    <text evidence="1">The sequence shown here is derived from an EMBL/GenBank/DDBJ whole genome shotgun (WGS) entry which is preliminary data.</text>
</comment>
<protein>
    <recommendedName>
        <fullName evidence="3">Tick transposon</fullName>
    </recommendedName>
</protein>
<evidence type="ECO:0008006" key="3">
    <source>
        <dbReference type="Google" id="ProtNLM"/>
    </source>
</evidence>
<keyword evidence="2" id="KW-1185">Reference proteome</keyword>
<sequence length="569" mass="61507">MLLSDGHTADVYLARHTPGKTNTMTHATWNGKAKAIICQTCCVVVLAAPLYRSTMARIGMERSLDNRLSYHDHYVFCNTLPPSSIARTSATLTQIVDWDRFRPISFLLRLFLSITDLSAKTETPLADIHTAASTLPAEPHSITARPIMPSTAGGRPRSKIAVCASLLAALRDRYLCTDPPNPDIDADISLGDVRAALFTLRTTLSPGALVLFPPPGPMHLPTEDVMLQLSGDVRHPSLHKRTGAILAWDLTKKFDNVQHTAILDALSSLHVATHAVLSPLLFTITLFPLERAPRTIPPLSDTFYVDDIPLWVTSGNLGDMVTTLQAGVEAVTAHARVIGLSCSPTKSGLLLLLARGVATLSPSRLTVSIDGLPLPLVSTLRTLGLFLQFTGKHTTLINQLSNTCPMELTEGQHTAQLLQLSRTRPGRALVSTLKLSPVRHLLTSLPILSYVVSLLIVHTLPKNMHPEHHPSRRAARASTLWRKLGRQLAVAYVNATPYHHYAAHALAVNANSLRHTIAASVYTSTSLEAEKSAVALSMTQTCAEYIFRDSKPGAGSPTSTGDFGGGRCG</sequence>
<organism evidence="1 2">
    <name type="scientific">Rhipicephalus sanguineus</name>
    <name type="common">Brown dog tick</name>
    <name type="synonym">Ixodes sanguineus</name>
    <dbReference type="NCBI Taxonomy" id="34632"/>
    <lineage>
        <taxon>Eukaryota</taxon>
        <taxon>Metazoa</taxon>
        <taxon>Ecdysozoa</taxon>
        <taxon>Arthropoda</taxon>
        <taxon>Chelicerata</taxon>
        <taxon>Arachnida</taxon>
        <taxon>Acari</taxon>
        <taxon>Parasitiformes</taxon>
        <taxon>Ixodida</taxon>
        <taxon>Ixodoidea</taxon>
        <taxon>Ixodidae</taxon>
        <taxon>Rhipicephalinae</taxon>
        <taxon>Rhipicephalus</taxon>
        <taxon>Rhipicephalus</taxon>
    </lineage>
</organism>
<dbReference type="VEuPathDB" id="VectorBase:RSAN_026874"/>
<proteinExistence type="predicted"/>
<evidence type="ECO:0000313" key="2">
    <source>
        <dbReference type="Proteomes" id="UP000821837"/>
    </source>
</evidence>